<proteinExistence type="predicted"/>
<evidence type="ECO:0000313" key="2">
    <source>
        <dbReference type="EMBL" id="MBK9982872.1"/>
    </source>
</evidence>
<protein>
    <submittedName>
        <fullName evidence="2">HRDC domain-containing protein</fullName>
    </submittedName>
</protein>
<dbReference type="PROSITE" id="PS50967">
    <property type="entry name" value="HRDC"/>
    <property type="match status" value="1"/>
</dbReference>
<dbReference type="EMBL" id="JADKGY010000008">
    <property type="protein sequence ID" value="MBK9982872.1"/>
    <property type="molecule type" value="Genomic_DNA"/>
</dbReference>
<dbReference type="Pfam" id="PF00570">
    <property type="entry name" value="HRDC"/>
    <property type="match status" value="1"/>
</dbReference>
<feature type="domain" description="HRDC" evidence="1">
    <location>
        <begin position="77"/>
        <end position="150"/>
    </location>
</feature>
<reference evidence="2 3" key="1">
    <citation type="submission" date="2020-10" db="EMBL/GenBank/DDBJ databases">
        <title>Connecting structure to function with the recovery of over 1000 high-quality activated sludge metagenome-assembled genomes encoding full-length rRNA genes using long-read sequencing.</title>
        <authorList>
            <person name="Singleton C.M."/>
            <person name="Petriglieri F."/>
            <person name="Kristensen J.M."/>
            <person name="Kirkegaard R.H."/>
            <person name="Michaelsen T.Y."/>
            <person name="Andersen M.H."/>
            <person name="Karst S.M."/>
            <person name="Dueholm M.S."/>
            <person name="Nielsen P.H."/>
            <person name="Albertsen M."/>
        </authorList>
    </citation>
    <scope>NUCLEOTIDE SEQUENCE [LARGE SCALE GENOMIC DNA]</scope>
    <source>
        <strain evidence="2">Ribe_18-Q3-R11-54_MAXAC.273</strain>
    </source>
</reference>
<dbReference type="SMART" id="SM00341">
    <property type="entry name" value="HRDC"/>
    <property type="match status" value="1"/>
</dbReference>
<dbReference type="InterPro" id="IPR010997">
    <property type="entry name" value="HRDC-like_sf"/>
</dbReference>
<dbReference type="Proteomes" id="UP000808337">
    <property type="component" value="Unassembled WGS sequence"/>
</dbReference>
<dbReference type="Gene3D" id="1.10.150.80">
    <property type="entry name" value="HRDC domain"/>
    <property type="match status" value="1"/>
</dbReference>
<evidence type="ECO:0000259" key="1">
    <source>
        <dbReference type="PROSITE" id="PS50967"/>
    </source>
</evidence>
<name>A0A9D7XTP4_9BACT</name>
<comment type="caution">
    <text evidence="2">The sequence shown here is derived from an EMBL/GenBank/DDBJ whole genome shotgun (WGS) entry which is preliminary data.</text>
</comment>
<dbReference type="AlphaFoldDB" id="A0A9D7XTP4"/>
<sequence length="150" mass="17301">MNIKLFQTRLDDKHIQQDQDAINTFMESVTVKKTATQFVIGQPDFWSVLVFYENGKAHKNGSKESDKISFDVEVELTEEEKQIFGALKQWRRDRAKEVNVPEYLVCHNAELITVSKTRPRSMEDLNKIKGFGDQKISKYGDDIIAVVNAF</sequence>
<dbReference type="GO" id="GO:0003676">
    <property type="term" value="F:nucleic acid binding"/>
    <property type="evidence" value="ECO:0007669"/>
    <property type="project" value="InterPro"/>
</dbReference>
<dbReference type="SUPFAM" id="SSF47819">
    <property type="entry name" value="HRDC-like"/>
    <property type="match status" value="1"/>
</dbReference>
<evidence type="ECO:0000313" key="3">
    <source>
        <dbReference type="Proteomes" id="UP000808337"/>
    </source>
</evidence>
<dbReference type="InterPro" id="IPR002121">
    <property type="entry name" value="HRDC_dom"/>
</dbReference>
<organism evidence="2 3">
    <name type="scientific">Candidatus Opimibacter skivensis</name>
    <dbReference type="NCBI Taxonomy" id="2982028"/>
    <lineage>
        <taxon>Bacteria</taxon>
        <taxon>Pseudomonadati</taxon>
        <taxon>Bacteroidota</taxon>
        <taxon>Saprospiria</taxon>
        <taxon>Saprospirales</taxon>
        <taxon>Saprospiraceae</taxon>
        <taxon>Candidatus Opimibacter</taxon>
    </lineage>
</organism>
<dbReference type="GO" id="GO:0000166">
    <property type="term" value="F:nucleotide binding"/>
    <property type="evidence" value="ECO:0007669"/>
    <property type="project" value="InterPro"/>
</dbReference>
<accession>A0A9D7XTP4</accession>
<dbReference type="InterPro" id="IPR044876">
    <property type="entry name" value="HRDC_dom_sf"/>
</dbReference>
<gene>
    <name evidence="2" type="ORF">IPP15_10710</name>
</gene>